<protein>
    <submittedName>
        <fullName evidence="1">Uncharacterized protein</fullName>
    </submittedName>
</protein>
<proteinExistence type="predicted"/>
<dbReference type="AlphaFoldDB" id="R7W7G1"/>
<accession>R7W7G1</accession>
<evidence type="ECO:0000313" key="1">
    <source>
        <dbReference type="EnsemblPlants" id="EMT13219"/>
    </source>
</evidence>
<reference evidence="1" key="1">
    <citation type="submission" date="2015-06" db="UniProtKB">
        <authorList>
            <consortium name="EnsemblPlants"/>
        </authorList>
    </citation>
    <scope>IDENTIFICATION</scope>
</reference>
<dbReference type="EnsemblPlants" id="EMT13219">
    <property type="protein sequence ID" value="EMT13219"/>
    <property type="gene ID" value="F775_24964"/>
</dbReference>
<organism evidence="1">
    <name type="scientific">Aegilops tauschii</name>
    <name type="common">Tausch's goatgrass</name>
    <name type="synonym">Aegilops squarrosa</name>
    <dbReference type="NCBI Taxonomy" id="37682"/>
    <lineage>
        <taxon>Eukaryota</taxon>
        <taxon>Viridiplantae</taxon>
        <taxon>Streptophyta</taxon>
        <taxon>Embryophyta</taxon>
        <taxon>Tracheophyta</taxon>
        <taxon>Spermatophyta</taxon>
        <taxon>Magnoliopsida</taxon>
        <taxon>Liliopsida</taxon>
        <taxon>Poales</taxon>
        <taxon>Poaceae</taxon>
        <taxon>BOP clade</taxon>
        <taxon>Pooideae</taxon>
        <taxon>Triticodae</taxon>
        <taxon>Triticeae</taxon>
        <taxon>Triticinae</taxon>
        <taxon>Aegilops</taxon>
    </lineage>
</organism>
<name>R7W7G1_AEGTA</name>
<sequence>MRSHGSLPGSRRASTTAVLCTSTVVGNYAPLPDLHWVLAVAFIACVRPQIRSSGCSGSAGEHAPSTLLCVRRHMGHGGAAPALVLSSARPVLGGIGQQGTTGRLVRG</sequence>